<protein>
    <submittedName>
        <fullName evidence="3">Uncharacterized protein</fullName>
    </submittedName>
</protein>
<evidence type="ECO:0000256" key="1">
    <source>
        <dbReference type="ARBA" id="ARBA00022490"/>
    </source>
</evidence>
<dbReference type="AlphaFoldDB" id="A0AAV2RSD8"/>
<feature type="non-terminal residue" evidence="3">
    <location>
        <position position="395"/>
    </location>
</feature>
<name>A0AAV2RSD8_MEGNR</name>
<organism evidence="3 4">
    <name type="scientific">Meganyctiphanes norvegica</name>
    <name type="common">Northern krill</name>
    <name type="synonym">Thysanopoda norvegica</name>
    <dbReference type="NCBI Taxonomy" id="48144"/>
    <lineage>
        <taxon>Eukaryota</taxon>
        <taxon>Metazoa</taxon>
        <taxon>Ecdysozoa</taxon>
        <taxon>Arthropoda</taxon>
        <taxon>Crustacea</taxon>
        <taxon>Multicrustacea</taxon>
        <taxon>Malacostraca</taxon>
        <taxon>Eumalacostraca</taxon>
        <taxon>Eucarida</taxon>
        <taxon>Euphausiacea</taxon>
        <taxon>Euphausiidae</taxon>
        <taxon>Meganyctiphanes</taxon>
    </lineage>
</organism>
<keyword evidence="1" id="KW-0963">Cytoplasm</keyword>
<evidence type="ECO:0000313" key="3">
    <source>
        <dbReference type="EMBL" id="CAL4135099.1"/>
    </source>
</evidence>
<keyword evidence="2" id="KW-0812">Transmembrane</keyword>
<dbReference type="PANTHER" id="PTHR11830">
    <property type="entry name" value="40S RIBOSOMAL PROTEIN S3A"/>
    <property type="match status" value="1"/>
</dbReference>
<gene>
    <name evidence="3" type="ORF">MNOR_LOCUS27524</name>
</gene>
<evidence type="ECO:0000313" key="4">
    <source>
        <dbReference type="Proteomes" id="UP001497623"/>
    </source>
</evidence>
<keyword evidence="2" id="KW-1133">Transmembrane helix</keyword>
<reference evidence="3 4" key="1">
    <citation type="submission" date="2024-05" db="EMBL/GenBank/DDBJ databases">
        <authorList>
            <person name="Wallberg A."/>
        </authorList>
    </citation>
    <scope>NUCLEOTIDE SEQUENCE [LARGE SCALE GENOMIC DNA]</scope>
</reference>
<keyword evidence="4" id="KW-1185">Reference proteome</keyword>
<accession>A0AAV2RSD8</accession>
<dbReference type="EMBL" id="CAXKWB010029091">
    <property type="protein sequence ID" value="CAL4135099.1"/>
    <property type="molecule type" value="Genomic_DNA"/>
</dbReference>
<sequence length="395" mass="45186">MNRIFDLLSLTLSSLGSNEQFTPPKKVGQRCLGSQRRWPRGHQKNGNVGSILVSIYGLTLVFMRFLGHPVHARVLPSYSSAQLLLRDKGRLSYRPILFIIFDQIINLDIHLNLIFKDPQSDCLVYEMKAENIMTRRSRWTVLATEIEISVLLRGFSGAEIYDYFLQKGFTAKKNSKIVQKVTLTIFLSPPMRKRETALCMIIGLTPRSPKNLTLYSKTLIIPKVTDFSATQIIILNNTFEIHCCRFCCPLLLSHRLDPRCLGEVVDLRGNSSAARNWRFSQLRFLVDQVLSRVYMELFAVVCIETSHYVAFTRCGSGPDATWCFFDSMADRKGEQHGYNIPTVTECGDLMQWVGEEGSQMLHALTDNKALPDLPRRLLCDAYMCLYQSPKVMMYR</sequence>
<dbReference type="Proteomes" id="UP001497623">
    <property type="component" value="Unassembled WGS sequence"/>
</dbReference>
<evidence type="ECO:0000256" key="2">
    <source>
        <dbReference type="SAM" id="Phobius"/>
    </source>
</evidence>
<proteinExistence type="predicted"/>
<keyword evidence="2" id="KW-0472">Membrane</keyword>
<dbReference type="Gene3D" id="3.90.70.10">
    <property type="entry name" value="Cysteine proteinases"/>
    <property type="match status" value="1"/>
</dbReference>
<comment type="caution">
    <text evidence="3">The sequence shown here is derived from an EMBL/GenBank/DDBJ whole genome shotgun (WGS) entry which is preliminary data.</text>
</comment>
<feature type="transmembrane region" description="Helical" evidence="2">
    <location>
        <begin position="46"/>
        <end position="67"/>
    </location>
</feature>